<dbReference type="PANTHER" id="PTHR45667">
    <property type="entry name" value="S-ADENOSYLMETHIONINE MITOCHONDRIAL CARRIER PROTEIN"/>
    <property type="match status" value="1"/>
</dbReference>
<evidence type="ECO:0000256" key="5">
    <source>
        <dbReference type="ARBA" id="ARBA00022737"/>
    </source>
</evidence>
<comment type="similarity">
    <text evidence="2 9">Belongs to the mitochondrial carrier (TC 2.A.29) family.</text>
</comment>
<dbReference type="AlphaFoldDB" id="A0A7S1XU61"/>
<organism evidence="10">
    <name type="scientific">Phaeomonas parva</name>
    <dbReference type="NCBI Taxonomy" id="124430"/>
    <lineage>
        <taxon>Eukaryota</taxon>
        <taxon>Sar</taxon>
        <taxon>Stramenopiles</taxon>
        <taxon>Ochrophyta</taxon>
        <taxon>Pinguiophyceae</taxon>
        <taxon>Pinguiochrysidales</taxon>
        <taxon>Pinguiochrysidaceae</taxon>
        <taxon>Phaeomonas</taxon>
    </lineage>
</organism>
<evidence type="ECO:0000256" key="2">
    <source>
        <dbReference type="ARBA" id="ARBA00006375"/>
    </source>
</evidence>
<evidence type="ECO:0000256" key="4">
    <source>
        <dbReference type="ARBA" id="ARBA00022692"/>
    </source>
</evidence>
<dbReference type="GO" id="GO:0016020">
    <property type="term" value="C:membrane"/>
    <property type="evidence" value="ECO:0007669"/>
    <property type="project" value="UniProtKB-SubCell"/>
</dbReference>
<evidence type="ECO:0000256" key="8">
    <source>
        <dbReference type="PROSITE-ProRule" id="PRU00282"/>
    </source>
</evidence>
<evidence type="ECO:0000256" key="3">
    <source>
        <dbReference type="ARBA" id="ARBA00022448"/>
    </source>
</evidence>
<gene>
    <name evidence="10" type="ORF">PPAR1163_LOCUS19381</name>
</gene>
<dbReference type="InterPro" id="IPR023395">
    <property type="entry name" value="MCP_dom_sf"/>
</dbReference>
<dbReference type="EMBL" id="HBGJ01030708">
    <property type="protein sequence ID" value="CAD9261001.1"/>
    <property type="molecule type" value="Transcribed_RNA"/>
</dbReference>
<keyword evidence="3 9" id="KW-0813">Transport</keyword>
<protein>
    <recommendedName>
        <fullName evidence="11">Mitochondrial carrier protein</fullName>
    </recommendedName>
</protein>
<evidence type="ECO:0008006" key="11">
    <source>
        <dbReference type="Google" id="ProtNLM"/>
    </source>
</evidence>
<feature type="repeat" description="Solcar" evidence="8">
    <location>
        <begin position="122"/>
        <end position="207"/>
    </location>
</feature>
<evidence type="ECO:0000256" key="9">
    <source>
        <dbReference type="RuleBase" id="RU000488"/>
    </source>
</evidence>
<accession>A0A7S1XU61</accession>
<feature type="repeat" description="Solcar" evidence="8">
    <location>
        <begin position="33"/>
        <end position="114"/>
    </location>
</feature>
<keyword evidence="4 8" id="KW-0812">Transmembrane</keyword>
<comment type="subcellular location">
    <subcellularLocation>
        <location evidence="1">Membrane</location>
        <topology evidence="1">Multi-pass membrane protein</topology>
    </subcellularLocation>
</comment>
<reference evidence="10" key="1">
    <citation type="submission" date="2021-01" db="EMBL/GenBank/DDBJ databases">
        <authorList>
            <person name="Corre E."/>
            <person name="Pelletier E."/>
            <person name="Niang G."/>
            <person name="Scheremetjew M."/>
            <person name="Finn R."/>
            <person name="Kale V."/>
            <person name="Holt S."/>
            <person name="Cochrane G."/>
            <person name="Meng A."/>
            <person name="Brown T."/>
            <person name="Cohen L."/>
        </authorList>
    </citation>
    <scope>NUCLEOTIDE SEQUENCE</scope>
    <source>
        <strain evidence="10">CCMP2877</strain>
    </source>
</reference>
<keyword evidence="5" id="KW-0677">Repeat</keyword>
<evidence type="ECO:0000256" key="7">
    <source>
        <dbReference type="ARBA" id="ARBA00023136"/>
    </source>
</evidence>
<dbReference type="InterPro" id="IPR018108">
    <property type="entry name" value="MCP_transmembrane"/>
</dbReference>
<keyword evidence="6" id="KW-1133">Transmembrane helix</keyword>
<proteinExistence type="inferred from homology"/>
<evidence type="ECO:0000313" key="10">
    <source>
        <dbReference type="EMBL" id="CAD9261001.1"/>
    </source>
</evidence>
<name>A0A7S1XU61_9STRA</name>
<sequence>MPSSALYFGTYEFMKARLLPQGEEARRRMTARRRVATHAAAAASGNVASSMFFVPKEVLKQRAQVAGTGMSQALVSVLRERGVTGLFAGYTAVLYRNIPSAIIRFSVFEEIKHKFELEPQASQTPALLAAGAVAGAVSSFCTTPLDVVKTRYAIGALGKHVGVPAALYQIGAKEGLQALWAGCLPRMAMSGLFTGVGFTSFEYFKAQMRRLHDDADLENL</sequence>
<evidence type="ECO:0000256" key="6">
    <source>
        <dbReference type="ARBA" id="ARBA00022989"/>
    </source>
</evidence>
<keyword evidence="7 8" id="KW-0472">Membrane</keyword>
<dbReference type="Pfam" id="PF00153">
    <property type="entry name" value="Mito_carr"/>
    <property type="match status" value="2"/>
</dbReference>
<dbReference type="Gene3D" id="1.50.40.10">
    <property type="entry name" value="Mitochondrial carrier domain"/>
    <property type="match status" value="1"/>
</dbReference>
<dbReference type="SUPFAM" id="SSF103506">
    <property type="entry name" value="Mitochondrial carrier"/>
    <property type="match status" value="1"/>
</dbReference>
<dbReference type="PROSITE" id="PS50920">
    <property type="entry name" value="SOLCAR"/>
    <property type="match status" value="2"/>
</dbReference>
<evidence type="ECO:0000256" key="1">
    <source>
        <dbReference type="ARBA" id="ARBA00004141"/>
    </source>
</evidence>